<accession>A0A1V0M6H0</accession>
<sequence length="152" mass="17482">MIEHLERHRMTTTNQQQAVQGKQPEKISPEELQAMIAQYQAGEVIASRLPFTFPSGFKLTEVVPQCKLCGSEIRKQDFRGSWNQVLPDVVVIDGHGVCRSCRCITAFLFRVRGESPVVLESISDEGVWQQYTQDQTMWARIKRQLRLLTSRF</sequence>
<evidence type="ECO:0000256" key="1">
    <source>
        <dbReference type="SAM" id="MobiDB-lite"/>
    </source>
</evidence>
<organism evidence="2">
    <name type="scientific">Pseudomonas aeruginosa</name>
    <dbReference type="NCBI Taxonomy" id="287"/>
    <lineage>
        <taxon>Bacteria</taxon>
        <taxon>Pseudomonadati</taxon>
        <taxon>Pseudomonadota</taxon>
        <taxon>Gammaproteobacteria</taxon>
        <taxon>Pseudomonadales</taxon>
        <taxon>Pseudomonadaceae</taxon>
        <taxon>Pseudomonas</taxon>
    </lineage>
</organism>
<protein>
    <submittedName>
        <fullName evidence="2">Uncharacterized protein</fullName>
    </submittedName>
</protein>
<dbReference type="EMBL" id="KY494864">
    <property type="protein sequence ID" value="ARD70494.1"/>
    <property type="molecule type" value="Genomic_DNA"/>
</dbReference>
<feature type="compositionally biased region" description="Polar residues" evidence="1">
    <location>
        <begin position="11"/>
        <end position="20"/>
    </location>
</feature>
<keyword evidence="2" id="KW-0614">Plasmid</keyword>
<name>A0A1V0M6H0_PSEAI</name>
<dbReference type="AlphaFoldDB" id="A0A1V0M6H0"/>
<reference evidence="2" key="1">
    <citation type="submission" date="2017-01" db="EMBL/GenBank/DDBJ databases">
        <title>Complete nucleotide sequence of an IncP-2 blaVIM-2-harboring megaplasmid from Pseudomonas aeruginosa.</title>
        <authorList>
            <person name="Botelho J."/>
            <person name="Grosso F."/>
            <person name="Mabrouk A."/>
            <person name="Peixe L."/>
        </authorList>
    </citation>
    <scope>NUCLEOTIDE SEQUENCE</scope>
    <source>
        <strain evidence="2">FFUP_PS_37</strain>
        <plasmid evidence="2">pJB37</plasmid>
    </source>
</reference>
<proteinExistence type="predicted"/>
<geneLocation type="plasmid" evidence="2">
    <name>pJB37</name>
</geneLocation>
<evidence type="ECO:0000313" key="2">
    <source>
        <dbReference type="EMBL" id="ARD70494.1"/>
    </source>
</evidence>
<feature type="region of interest" description="Disordered" evidence="1">
    <location>
        <begin position="1"/>
        <end position="23"/>
    </location>
</feature>